<evidence type="ECO:0000313" key="2">
    <source>
        <dbReference type="EMBL" id="TXL57625.1"/>
    </source>
</evidence>
<dbReference type="Gene3D" id="1.10.30.50">
    <property type="match status" value="1"/>
</dbReference>
<evidence type="ECO:0000259" key="1">
    <source>
        <dbReference type="SMART" id="SM00507"/>
    </source>
</evidence>
<feature type="domain" description="HNH nuclease" evidence="1">
    <location>
        <begin position="302"/>
        <end position="353"/>
    </location>
</feature>
<organism evidence="2 3">
    <name type="scientific">Aeromicrobium terrae</name>
    <dbReference type="NCBI Taxonomy" id="2498846"/>
    <lineage>
        <taxon>Bacteria</taxon>
        <taxon>Bacillati</taxon>
        <taxon>Actinomycetota</taxon>
        <taxon>Actinomycetes</taxon>
        <taxon>Propionibacteriales</taxon>
        <taxon>Nocardioidaceae</taxon>
        <taxon>Aeromicrobium</taxon>
    </lineage>
</organism>
<dbReference type="InterPro" id="IPR003615">
    <property type="entry name" value="HNH_nuc"/>
</dbReference>
<dbReference type="CDD" id="cd00085">
    <property type="entry name" value="HNHc"/>
    <property type="match status" value="1"/>
</dbReference>
<dbReference type="Proteomes" id="UP000321571">
    <property type="component" value="Unassembled WGS sequence"/>
</dbReference>
<dbReference type="AlphaFoldDB" id="A0A5C8NFN5"/>
<evidence type="ECO:0000313" key="3">
    <source>
        <dbReference type="Proteomes" id="UP000321571"/>
    </source>
</evidence>
<protein>
    <submittedName>
        <fullName evidence="2">DUF222 domain-containing protein</fullName>
    </submittedName>
</protein>
<dbReference type="EMBL" id="VDUX01000006">
    <property type="protein sequence ID" value="TXL57625.1"/>
    <property type="molecule type" value="Genomic_DNA"/>
</dbReference>
<sequence length="397" mass="43385">MTRSGAVSEGRMTDLARAAARAEFALWSGQLEYSIAEEAAIDAADLSPLAKQARIAMIAMEIGTSTGLSEGQVRRRLSIARDVRERAPQTWLAFRKGRIDAARVTVISDGMDKLKRDESVMRLDQRVVAYAETHTTAELRQWVRRFVARVEADLVKERAEDERAKRAVHVEHVDDGMAWLNIYTTSLVAAAVDKRLNREAKAFGADDERTAQQRRADLAAAWLTTNEAGEAAIGADVAVTISADALAGVNDDPIVAADGSWTGPAGWIKDLAGSNTLWHRIITDAAGKTLDHTYLGRFAPEVVTKAIAFRDGVCQAPGCTRPSAECDIDHRVPHPAGLTSGRNLWPLCRRHHQLKGHEVLHWMLPSGRVVPAERVAHSPPIADASHAEHELATFLVD</sequence>
<name>A0A5C8NFN5_9ACTN</name>
<dbReference type="Pfam" id="PF02720">
    <property type="entry name" value="DUF222"/>
    <property type="match status" value="1"/>
</dbReference>
<comment type="caution">
    <text evidence="2">The sequence shown here is derived from an EMBL/GenBank/DDBJ whole genome shotgun (WGS) entry which is preliminary data.</text>
</comment>
<gene>
    <name evidence="2" type="ORF">FHP06_12610</name>
</gene>
<reference evidence="2 3" key="1">
    <citation type="submission" date="2019-06" db="EMBL/GenBank/DDBJ databases">
        <title>Aeromicrobium sp. nov., isolated from a maize field.</title>
        <authorList>
            <person name="Lin S.-Y."/>
            <person name="Tsai C.-F."/>
            <person name="Young C.-C."/>
        </authorList>
    </citation>
    <scope>NUCLEOTIDE SEQUENCE [LARGE SCALE GENOMIC DNA]</scope>
    <source>
        <strain evidence="2 3">CC-CFT486</strain>
    </source>
</reference>
<dbReference type="InterPro" id="IPR003870">
    <property type="entry name" value="DUF222"/>
</dbReference>
<keyword evidence="3" id="KW-1185">Reference proteome</keyword>
<dbReference type="OrthoDB" id="3778721at2"/>
<proteinExistence type="predicted"/>
<accession>A0A5C8NFN5</accession>
<dbReference type="SMART" id="SM00507">
    <property type="entry name" value="HNHc"/>
    <property type="match status" value="1"/>
</dbReference>